<reference evidence="2" key="1">
    <citation type="submission" date="2014-12" db="EMBL/GenBank/DDBJ databases">
        <authorList>
            <person name="Lee C.-T."/>
            <person name="Chen I.-T."/>
            <person name="Yang Y.-T."/>
            <person name="Chen C.-Y."/>
            <person name="Lo C.-F."/>
        </authorList>
    </citation>
    <scope>NUCLEOTIDE SEQUENCE</scope>
    <source>
        <strain evidence="2">3HP</strain>
        <plasmid evidence="2">pVA1</plasmid>
    </source>
</reference>
<dbReference type="EMBL" id="KM067908">
    <property type="protein sequence ID" value="AIL49882.1"/>
    <property type="molecule type" value="Genomic_DNA"/>
</dbReference>
<evidence type="ECO:0000313" key="1">
    <source>
        <dbReference type="EMBL" id="AIL49882.1"/>
    </source>
</evidence>
<geneLocation type="plasmid" evidence="1">
    <name>pVPA3-1</name>
</geneLocation>
<proteinExistence type="predicted"/>
<gene>
    <name evidence="2" type="ORF">pVA1029</name>
</gene>
<protein>
    <submittedName>
        <fullName evidence="1">Uncharacterized protein</fullName>
    </submittedName>
</protein>
<organism evidence="1">
    <name type="scientific">Vibrio parahaemolyticus</name>
    <dbReference type="NCBI Taxonomy" id="670"/>
    <lineage>
        <taxon>Bacteria</taxon>
        <taxon>Pseudomonadati</taxon>
        <taxon>Pseudomonadota</taxon>
        <taxon>Gammaproteobacteria</taxon>
        <taxon>Vibrionales</taxon>
        <taxon>Vibrionaceae</taxon>
        <taxon>Vibrio</taxon>
    </lineage>
</organism>
<evidence type="ECO:0000313" key="2">
    <source>
        <dbReference type="EMBL" id="AKC05649.1"/>
    </source>
</evidence>
<keyword evidence="1" id="KW-0614">Plasmid</keyword>
<reference evidence="1" key="2">
    <citation type="journal article" date="2015" name="Dis. Aquat. Organ.">
        <title>Photorhabdus insect-related (Pir) toxin-like genes in a plasmid of Vibrio parahaemolyticus, the causative agent of acute hepatopancreatic necrosis disease (AHPND) of shrimp.</title>
        <authorList>
            <person name="Han J.E."/>
            <person name="Tang K.F."/>
            <person name="Tran L.H."/>
            <person name="Lightner D.V."/>
        </authorList>
    </citation>
    <scope>NUCLEOTIDE SEQUENCE</scope>
    <source>
        <strain evidence="1">13-028/A3</strain>
        <plasmid evidence="1">pVPA3-1</plasmid>
    </source>
</reference>
<accession>A0A085YPG6</accession>
<dbReference type="AlphaFoldDB" id="A0A085YPG6"/>
<dbReference type="RefSeq" id="WP_023623350.1">
    <property type="nucleotide sequence ID" value="NC_025152.1"/>
</dbReference>
<name>A0A085YPG6_VIBPH</name>
<sequence>MLFNEGALMNSLLNGDEHRLDAEVHVSVGYKGACRVTLEVSWGKEYVAVLPCFDEAKRVANLALNPIVGGFQSATITETTDAITHECAEEWL</sequence>
<reference evidence="2" key="3">
    <citation type="journal article" date="2015" name="Proc. Natl. Acad. Sci. U.S.A.">
        <title>The opportunistic marine pathogen Vibrio parahaemolyticus becomes virulent by acquiring a plasmid that expresses a deadly toxin.</title>
        <authorList>
            <person name="Lee C.T."/>
            <person name="Chen I.T."/>
            <person name="Yang Y.T."/>
            <person name="Ko T.P."/>
            <person name="Huang Y.T."/>
            <person name="Huang J.Y."/>
            <person name="Huang M.F."/>
            <person name="Lin S.J."/>
            <person name="Chen C.Y."/>
            <person name="Lin S.S."/>
            <person name="Lightner D.V."/>
            <person name="Wang H.C."/>
            <person name="Wang A.H."/>
            <person name="Wang H.C."/>
            <person name="Hor L.I."/>
            <person name="Lo C.F."/>
        </authorList>
    </citation>
    <scope>NUCLEOTIDE SEQUENCE</scope>
    <source>
        <strain evidence="2">3HP</strain>
        <plasmid evidence="2">pVA1</plasmid>
    </source>
</reference>
<dbReference type="EMBL" id="KP324996">
    <property type="protein sequence ID" value="AKC05649.1"/>
    <property type="molecule type" value="Genomic_DNA"/>
</dbReference>
<geneLocation type="plasmid" evidence="2">
    <name>pVA1</name>
</geneLocation>
<dbReference type="PATRIC" id="fig|670.381.peg.4003"/>